<protein>
    <recommendedName>
        <fullName evidence="3">Secreted protein</fullName>
    </recommendedName>
</protein>
<proteinExistence type="predicted"/>
<reference evidence="2" key="2">
    <citation type="journal article" date="2015" name="Data Brief">
        <title>Shoot transcriptome of the giant reed, Arundo donax.</title>
        <authorList>
            <person name="Barrero R.A."/>
            <person name="Guerrero F.D."/>
            <person name="Moolhuijzen P."/>
            <person name="Goolsby J.A."/>
            <person name="Tidwell J."/>
            <person name="Bellgard S.E."/>
            <person name="Bellgard M.I."/>
        </authorList>
    </citation>
    <scope>NUCLEOTIDE SEQUENCE</scope>
    <source>
        <tissue evidence="2">Shoot tissue taken approximately 20 cm above the soil surface</tissue>
    </source>
</reference>
<name>A0A0A8XP99_ARUDO</name>
<evidence type="ECO:0000313" key="2">
    <source>
        <dbReference type="EMBL" id="JAD15481.1"/>
    </source>
</evidence>
<feature type="signal peptide" evidence="1">
    <location>
        <begin position="1"/>
        <end position="21"/>
    </location>
</feature>
<reference evidence="2" key="1">
    <citation type="submission" date="2014-09" db="EMBL/GenBank/DDBJ databases">
        <authorList>
            <person name="Magalhaes I.L.F."/>
            <person name="Oliveira U."/>
            <person name="Santos F.R."/>
            <person name="Vidigal T.H.D.A."/>
            <person name="Brescovit A.D."/>
            <person name="Santos A.J."/>
        </authorList>
    </citation>
    <scope>NUCLEOTIDE SEQUENCE</scope>
    <source>
        <tissue evidence="2">Shoot tissue taken approximately 20 cm above the soil surface</tissue>
    </source>
</reference>
<evidence type="ECO:0000256" key="1">
    <source>
        <dbReference type="SAM" id="SignalP"/>
    </source>
</evidence>
<dbReference type="EMBL" id="GBRH01282414">
    <property type="protein sequence ID" value="JAD15481.1"/>
    <property type="molecule type" value="Transcribed_RNA"/>
</dbReference>
<feature type="chain" id="PRO_5002041945" description="Secreted protein" evidence="1">
    <location>
        <begin position="22"/>
        <end position="96"/>
    </location>
</feature>
<keyword evidence="1" id="KW-0732">Signal</keyword>
<sequence length="96" mass="10708">MNLCLGMHLLVPILLIELGLKLTNFNWSRSLFSPRLRPLVVLPVYQSSTSYHHYFFETNLPTIVAAQESTNFIAGTGKVHNTDDKTGAAGKHLHGF</sequence>
<accession>A0A0A8XP99</accession>
<organism evidence="2">
    <name type="scientific">Arundo donax</name>
    <name type="common">Giant reed</name>
    <name type="synonym">Donax arundinaceus</name>
    <dbReference type="NCBI Taxonomy" id="35708"/>
    <lineage>
        <taxon>Eukaryota</taxon>
        <taxon>Viridiplantae</taxon>
        <taxon>Streptophyta</taxon>
        <taxon>Embryophyta</taxon>
        <taxon>Tracheophyta</taxon>
        <taxon>Spermatophyta</taxon>
        <taxon>Magnoliopsida</taxon>
        <taxon>Liliopsida</taxon>
        <taxon>Poales</taxon>
        <taxon>Poaceae</taxon>
        <taxon>PACMAD clade</taxon>
        <taxon>Arundinoideae</taxon>
        <taxon>Arundineae</taxon>
        <taxon>Arundo</taxon>
    </lineage>
</organism>
<dbReference type="AlphaFoldDB" id="A0A0A8XP99"/>
<evidence type="ECO:0008006" key="3">
    <source>
        <dbReference type="Google" id="ProtNLM"/>
    </source>
</evidence>